<evidence type="ECO:0008006" key="3">
    <source>
        <dbReference type="Google" id="ProtNLM"/>
    </source>
</evidence>
<dbReference type="Proteomes" id="UP001597040">
    <property type="component" value="Unassembled WGS sequence"/>
</dbReference>
<sequence>MKNLIEKTEATIVMIIHDMEIVSQYASRVVVINAGRVVIEGSPNEMIFS</sequence>
<dbReference type="RefSeq" id="WP_390364820.1">
    <property type="nucleotide sequence ID" value="NZ_JBHTKJ010000074.1"/>
</dbReference>
<dbReference type="InterPro" id="IPR027417">
    <property type="entry name" value="P-loop_NTPase"/>
</dbReference>
<evidence type="ECO:0000313" key="1">
    <source>
        <dbReference type="EMBL" id="MFD1040590.1"/>
    </source>
</evidence>
<evidence type="ECO:0000313" key="2">
    <source>
        <dbReference type="Proteomes" id="UP001597040"/>
    </source>
</evidence>
<proteinExistence type="predicted"/>
<reference evidence="2" key="1">
    <citation type="journal article" date="2019" name="Int. J. Syst. Evol. Microbiol.">
        <title>The Global Catalogue of Microorganisms (GCM) 10K type strain sequencing project: providing services to taxonomists for standard genome sequencing and annotation.</title>
        <authorList>
            <consortium name="The Broad Institute Genomics Platform"/>
            <consortium name="The Broad Institute Genome Sequencing Center for Infectious Disease"/>
            <person name="Wu L."/>
            <person name="Ma J."/>
        </authorList>
    </citation>
    <scope>NUCLEOTIDE SEQUENCE [LARGE SCALE GENOMIC DNA]</scope>
    <source>
        <strain evidence="2">CCUG 56754</strain>
    </source>
</reference>
<keyword evidence="2" id="KW-1185">Reference proteome</keyword>
<organism evidence="1 2">
    <name type="scientific">Virgibacillus byunsanensis</name>
    <dbReference type="NCBI Taxonomy" id="570945"/>
    <lineage>
        <taxon>Bacteria</taxon>
        <taxon>Bacillati</taxon>
        <taxon>Bacillota</taxon>
        <taxon>Bacilli</taxon>
        <taxon>Bacillales</taxon>
        <taxon>Bacillaceae</taxon>
        <taxon>Virgibacillus</taxon>
    </lineage>
</organism>
<gene>
    <name evidence="1" type="ORF">ACFQ3N_19700</name>
</gene>
<dbReference type="EMBL" id="JBHTKJ010000074">
    <property type="protein sequence ID" value="MFD1040590.1"/>
    <property type="molecule type" value="Genomic_DNA"/>
</dbReference>
<dbReference type="Gene3D" id="3.40.50.300">
    <property type="entry name" value="P-loop containing nucleotide triphosphate hydrolases"/>
    <property type="match status" value="1"/>
</dbReference>
<dbReference type="SUPFAM" id="SSF52540">
    <property type="entry name" value="P-loop containing nucleoside triphosphate hydrolases"/>
    <property type="match status" value="1"/>
</dbReference>
<name>A0ABW3LQ79_9BACI</name>
<comment type="caution">
    <text evidence="1">The sequence shown here is derived from an EMBL/GenBank/DDBJ whole genome shotgun (WGS) entry which is preliminary data.</text>
</comment>
<protein>
    <recommendedName>
        <fullName evidence="3">ABC transporter ATP-binding protein</fullName>
    </recommendedName>
</protein>
<accession>A0ABW3LQ79</accession>